<evidence type="ECO:0000259" key="3">
    <source>
        <dbReference type="PROSITE" id="PS50202"/>
    </source>
</evidence>
<dbReference type="PROSITE" id="PS50202">
    <property type="entry name" value="MSP"/>
    <property type="match status" value="1"/>
</dbReference>
<dbReference type="EMBL" id="KZ452015">
    <property type="protein sequence ID" value="PKA51002.1"/>
    <property type="molecule type" value="Genomic_DNA"/>
</dbReference>
<evidence type="ECO:0000313" key="4">
    <source>
        <dbReference type="EMBL" id="PKA51002.1"/>
    </source>
</evidence>
<accession>A0A2I0A644</accession>
<keyword evidence="2" id="KW-0812">Transmembrane</keyword>
<evidence type="ECO:0000256" key="1">
    <source>
        <dbReference type="ARBA" id="ARBA00008932"/>
    </source>
</evidence>
<comment type="similarity">
    <text evidence="1">Belongs to the VAMP-associated protein (VAP) (TC 9.B.17) family.</text>
</comment>
<sequence length="259" mass="29266">MSELVEIEPRELKFTFKLKKQSSCLVRLSNKTDEYVAFKVKTTSPKRYCVRPNTGIIQPLSACNFIVTMQAQRTAPPDMQLKDKFLVQSTAVPNGTIDADIFPTFFSKENDRYIEECKLRVVLESSVVKDSPASEEPLVARESLVKDCLLVKESHIVKEVPSVRVELLDDQPINLIHAEDVTDLRSMISRLELKLTEVDGMITILREEKSRAIQERDRLQHEIIPLRGKAAAKGQAGFPPSFVVFIWIVGIALGFLLLP</sequence>
<proteinExistence type="inferred from homology"/>
<keyword evidence="5" id="KW-1185">Reference proteome</keyword>
<dbReference type="OrthoDB" id="264603at2759"/>
<dbReference type="AlphaFoldDB" id="A0A2I0A644"/>
<dbReference type="GO" id="GO:0061817">
    <property type="term" value="P:endoplasmic reticulum-plasma membrane tethering"/>
    <property type="evidence" value="ECO:0007669"/>
    <property type="project" value="TreeGrafter"/>
</dbReference>
<feature type="domain" description="MSP" evidence="3">
    <location>
        <begin position="4"/>
        <end position="124"/>
    </location>
</feature>
<name>A0A2I0A644_9ASPA</name>
<keyword evidence="2" id="KW-0472">Membrane</keyword>
<dbReference type="Gene3D" id="2.60.40.10">
    <property type="entry name" value="Immunoglobulins"/>
    <property type="match status" value="1"/>
</dbReference>
<dbReference type="FunFam" id="2.60.40.10:FF:000813">
    <property type="entry name" value="Vesicle-associated protein 1-1"/>
    <property type="match status" value="1"/>
</dbReference>
<dbReference type="InterPro" id="IPR013783">
    <property type="entry name" value="Ig-like_fold"/>
</dbReference>
<dbReference type="PANTHER" id="PTHR10809">
    <property type="entry name" value="VESICLE-ASSOCIATED MEMBRANE PROTEIN-ASSOCIATED PROTEIN"/>
    <property type="match status" value="1"/>
</dbReference>
<dbReference type="PANTHER" id="PTHR10809:SF148">
    <property type="entry name" value="OS01G0936800 PROTEIN"/>
    <property type="match status" value="1"/>
</dbReference>
<dbReference type="STRING" id="1088818.A0A2I0A644"/>
<dbReference type="InterPro" id="IPR016763">
    <property type="entry name" value="VAP"/>
</dbReference>
<dbReference type="Pfam" id="PF00635">
    <property type="entry name" value="Motile_Sperm"/>
    <property type="match status" value="1"/>
</dbReference>
<dbReference type="InterPro" id="IPR000535">
    <property type="entry name" value="MSP_dom"/>
</dbReference>
<dbReference type="PIRSF" id="PIRSF019693">
    <property type="entry name" value="VAMP-associated"/>
    <property type="match status" value="1"/>
</dbReference>
<feature type="transmembrane region" description="Helical" evidence="2">
    <location>
        <begin position="237"/>
        <end position="258"/>
    </location>
</feature>
<dbReference type="InterPro" id="IPR008962">
    <property type="entry name" value="PapD-like_sf"/>
</dbReference>
<reference evidence="4 5" key="1">
    <citation type="journal article" date="2017" name="Nature">
        <title>The Apostasia genome and the evolution of orchids.</title>
        <authorList>
            <person name="Zhang G.Q."/>
            <person name="Liu K.W."/>
            <person name="Li Z."/>
            <person name="Lohaus R."/>
            <person name="Hsiao Y.Y."/>
            <person name="Niu S.C."/>
            <person name="Wang J.Y."/>
            <person name="Lin Y.C."/>
            <person name="Xu Q."/>
            <person name="Chen L.J."/>
            <person name="Yoshida K."/>
            <person name="Fujiwara S."/>
            <person name="Wang Z.W."/>
            <person name="Zhang Y.Q."/>
            <person name="Mitsuda N."/>
            <person name="Wang M."/>
            <person name="Liu G.H."/>
            <person name="Pecoraro L."/>
            <person name="Huang H.X."/>
            <person name="Xiao X.J."/>
            <person name="Lin M."/>
            <person name="Wu X.Y."/>
            <person name="Wu W.L."/>
            <person name="Chen Y.Y."/>
            <person name="Chang S.B."/>
            <person name="Sakamoto S."/>
            <person name="Ohme-Takagi M."/>
            <person name="Yagi M."/>
            <person name="Zeng S.J."/>
            <person name="Shen C.Y."/>
            <person name="Yeh C.M."/>
            <person name="Luo Y.B."/>
            <person name="Tsai W.C."/>
            <person name="Van de Peer Y."/>
            <person name="Liu Z.J."/>
        </authorList>
    </citation>
    <scope>NUCLEOTIDE SEQUENCE [LARGE SCALE GENOMIC DNA]</scope>
    <source>
        <strain evidence="5">cv. Shenzhen</strain>
        <tissue evidence="4">Stem</tissue>
    </source>
</reference>
<evidence type="ECO:0000313" key="5">
    <source>
        <dbReference type="Proteomes" id="UP000236161"/>
    </source>
</evidence>
<evidence type="ECO:0000256" key="2">
    <source>
        <dbReference type="SAM" id="Phobius"/>
    </source>
</evidence>
<dbReference type="SUPFAM" id="SSF49354">
    <property type="entry name" value="PapD-like"/>
    <property type="match status" value="1"/>
</dbReference>
<keyword evidence="2" id="KW-1133">Transmembrane helix</keyword>
<dbReference type="GO" id="GO:0005789">
    <property type="term" value="C:endoplasmic reticulum membrane"/>
    <property type="evidence" value="ECO:0007669"/>
    <property type="project" value="InterPro"/>
</dbReference>
<dbReference type="GO" id="GO:0005886">
    <property type="term" value="C:plasma membrane"/>
    <property type="evidence" value="ECO:0007669"/>
    <property type="project" value="TreeGrafter"/>
</dbReference>
<gene>
    <name evidence="4" type="primary">PVA13</name>
    <name evidence="4" type="ORF">AXF42_Ash007658</name>
</gene>
<organism evidence="4 5">
    <name type="scientific">Apostasia shenzhenica</name>
    <dbReference type="NCBI Taxonomy" id="1088818"/>
    <lineage>
        <taxon>Eukaryota</taxon>
        <taxon>Viridiplantae</taxon>
        <taxon>Streptophyta</taxon>
        <taxon>Embryophyta</taxon>
        <taxon>Tracheophyta</taxon>
        <taxon>Spermatophyta</taxon>
        <taxon>Magnoliopsida</taxon>
        <taxon>Liliopsida</taxon>
        <taxon>Asparagales</taxon>
        <taxon>Orchidaceae</taxon>
        <taxon>Apostasioideae</taxon>
        <taxon>Apostasia</taxon>
    </lineage>
</organism>
<dbReference type="Proteomes" id="UP000236161">
    <property type="component" value="Unassembled WGS sequence"/>
</dbReference>
<protein>
    <submittedName>
        <fullName evidence="4">Vesicle-associated protein 1-3</fullName>
    </submittedName>
</protein>
<dbReference type="GO" id="GO:0090158">
    <property type="term" value="P:endoplasmic reticulum membrane organization"/>
    <property type="evidence" value="ECO:0007669"/>
    <property type="project" value="TreeGrafter"/>
</dbReference>